<name>A0A6J7C4C1_9ZZZZ</name>
<dbReference type="EMBL" id="CAESGF010000011">
    <property type="protein sequence ID" value="CAB4364200.1"/>
    <property type="molecule type" value="Genomic_DNA"/>
</dbReference>
<evidence type="ECO:0000313" key="6">
    <source>
        <dbReference type="EMBL" id="CAB4934452.1"/>
    </source>
</evidence>
<evidence type="ECO:0000313" key="2">
    <source>
        <dbReference type="EMBL" id="CAB4364200.1"/>
    </source>
</evidence>
<evidence type="ECO:0000256" key="1">
    <source>
        <dbReference type="SAM" id="Phobius"/>
    </source>
</evidence>
<evidence type="ECO:0000313" key="3">
    <source>
        <dbReference type="EMBL" id="CAB4703727.1"/>
    </source>
</evidence>
<dbReference type="EMBL" id="CAFBMT010000008">
    <property type="protein sequence ID" value="CAB4934452.1"/>
    <property type="molecule type" value="Genomic_DNA"/>
</dbReference>
<keyword evidence="1" id="KW-1133">Transmembrane helix</keyword>
<protein>
    <submittedName>
        <fullName evidence="5">Unannotated protein</fullName>
    </submittedName>
</protein>
<proteinExistence type="predicted"/>
<accession>A0A6J7C4C1</accession>
<organism evidence="5">
    <name type="scientific">freshwater metagenome</name>
    <dbReference type="NCBI Taxonomy" id="449393"/>
    <lineage>
        <taxon>unclassified sequences</taxon>
        <taxon>metagenomes</taxon>
        <taxon>ecological metagenomes</taxon>
    </lineage>
</organism>
<dbReference type="AlphaFoldDB" id="A0A6J7C4C1"/>
<feature type="transmembrane region" description="Helical" evidence="1">
    <location>
        <begin position="12"/>
        <end position="34"/>
    </location>
</feature>
<dbReference type="EMBL" id="CAEZYF010000001">
    <property type="protein sequence ID" value="CAB4703727.1"/>
    <property type="molecule type" value="Genomic_DNA"/>
</dbReference>
<evidence type="ECO:0000313" key="5">
    <source>
        <dbReference type="EMBL" id="CAB4852902.1"/>
    </source>
</evidence>
<dbReference type="EMBL" id="CAFBIY010000172">
    <property type="protein sequence ID" value="CAB4852902.1"/>
    <property type="molecule type" value="Genomic_DNA"/>
</dbReference>
<evidence type="ECO:0000313" key="4">
    <source>
        <dbReference type="EMBL" id="CAB4825134.1"/>
    </source>
</evidence>
<reference evidence="5" key="1">
    <citation type="submission" date="2020-05" db="EMBL/GenBank/DDBJ databases">
        <authorList>
            <person name="Chiriac C."/>
            <person name="Salcher M."/>
            <person name="Ghai R."/>
            <person name="Kavagutti S V."/>
        </authorList>
    </citation>
    <scope>NUCLEOTIDE SEQUENCE</scope>
</reference>
<keyword evidence="1" id="KW-0472">Membrane</keyword>
<feature type="transmembrane region" description="Helical" evidence="1">
    <location>
        <begin position="46"/>
        <end position="64"/>
    </location>
</feature>
<dbReference type="EMBL" id="CAFAAV010000125">
    <property type="protein sequence ID" value="CAB4825134.1"/>
    <property type="molecule type" value="Genomic_DNA"/>
</dbReference>
<dbReference type="EMBL" id="CAFBOL010000015">
    <property type="protein sequence ID" value="CAB4982108.1"/>
    <property type="molecule type" value="Genomic_DNA"/>
</dbReference>
<keyword evidence="1" id="KW-0812">Transmembrane</keyword>
<evidence type="ECO:0000313" key="7">
    <source>
        <dbReference type="EMBL" id="CAB4982108.1"/>
    </source>
</evidence>
<sequence>MSDRSLGWPKATLYGTLVVAVAFLALIEVPDLLVSNLSGMSRNTRVYLASGWFFIALVALLWALRKLQARALRR</sequence>
<gene>
    <name evidence="3" type="ORF">UFOPK2656_00218</name>
    <name evidence="4" type="ORF">UFOPK3099_01629</name>
    <name evidence="5" type="ORF">UFOPK3267_02424</name>
    <name evidence="6" type="ORF">UFOPK3651_01701</name>
    <name evidence="7" type="ORF">UFOPK3931_00873</name>
    <name evidence="2" type="ORF">UFOPK4189_01966</name>
</gene>